<dbReference type="Pfam" id="PF13837">
    <property type="entry name" value="Myb_DNA-bind_4"/>
    <property type="match status" value="1"/>
</dbReference>
<keyword evidence="4" id="KW-1185">Reference proteome</keyword>
<sequence>MQSSSAEVTMMESQNRKRAPAWTEREVRDLIAVWGEESVLSELRSSFRNAKTFVKISQGMKDRGHNRDPKQCRVKLKELRQAYQKTREANGRSGSEPQTCRFYDELHAIWGGSATTTPAFGDEEEEEDDEVVDSSQQASGETGFPRQPGTVSHPGPSTPEPTQGCLLDPADREGTSGDHCADKAAAKGGGDGPSSAGESNVLSGVVGAEASSSIAEDSNTPTELEDEEEVTPITEEALPAVSC</sequence>
<proteinExistence type="predicted"/>
<name>M7BBM9_CHEMY</name>
<dbReference type="EMBL" id="KB537797">
    <property type="protein sequence ID" value="EMP32970.1"/>
    <property type="molecule type" value="Genomic_DNA"/>
</dbReference>
<dbReference type="AlphaFoldDB" id="M7BBM9"/>
<accession>M7BBM9</accession>
<dbReference type="PANTHER" id="PTHR47595">
    <property type="entry name" value="HEAT SHOCK 70 KDA PROTEIN 14"/>
    <property type="match status" value="1"/>
</dbReference>
<protein>
    <submittedName>
        <fullName evidence="3">Zinc finger and SCAN domain-containing protein 29</fullName>
    </submittedName>
</protein>
<gene>
    <name evidence="3" type="ORF">UY3_09882</name>
</gene>
<dbReference type="InterPro" id="IPR044822">
    <property type="entry name" value="Myb_DNA-bind_4"/>
</dbReference>
<evidence type="ECO:0000313" key="4">
    <source>
        <dbReference type="Proteomes" id="UP000031443"/>
    </source>
</evidence>
<organism evidence="3 4">
    <name type="scientific">Chelonia mydas</name>
    <name type="common">Green sea-turtle</name>
    <name type="synonym">Chelonia agassizi</name>
    <dbReference type="NCBI Taxonomy" id="8469"/>
    <lineage>
        <taxon>Eukaryota</taxon>
        <taxon>Metazoa</taxon>
        <taxon>Chordata</taxon>
        <taxon>Craniata</taxon>
        <taxon>Vertebrata</taxon>
        <taxon>Euteleostomi</taxon>
        <taxon>Archelosauria</taxon>
        <taxon>Testudinata</taxon>
        <taxon>Testudines</taxon>
        <taxon>Cryptodira</taxon>
        <taxon>Durocryptodira</taxon>
        <taxon>Americhelydia</taxon>
        <taxon>Chelonioidea</taxon>
        <taxon>Cheloniidae</taxon>
        <taxon>Chelonia</taxon>
    </lineage>
</organism>
<feature type="compositionally biased region" description="Acidic residues" evidence="1">
    <location>
        <begin position="121"/>
        <end position="132"/>
    </location>
</feature>
<feature type="region of interest" description="Disordered" evidence="1">
    <location>
        <begin position="1"/>
        <end position="22"/>
    </location>
</feature>
<feature type="domain" description="Myb/SANT-like DNA-binding" evidence="2">
    <location>
        <begin position="21"/>
        <end position="109"/>
    </location>
</feature>
<dbReference type="FunFam" id="1.10.10.60:FF:000032">
    <property type="entry name" value="Zinc finger and SCAN domain-containing 20"/>
    <property type="match status" value="1"/>
</dbReference>
<feature type="compositionally biased region" description="Basic and acidic residues" evidence="1">
    <location>
        <begin position="169"/>
        <end position="185"/>
    </location>
</feature>
<reference evidence="4" key="1">
    <citation type="journal article" date="2013" name="Nat. Genet.">
        <title>The draft genomes of soft-shell turtle and green sea turtle yield insights into the development and evolution of the turtle-specific body plan.</title>
        <authorList>
            <person name="Wang Z."/>
            <person name="Pascual-Anaya J."/>
            <person name="Zadissa A."/>
            <person name="Li W."/>
            <person name="Niimura Y."/>
            <person name="Huang Z."/>
            <person name="Li C."/>
            <person name="White S."/>
            <person name="Xiong Z."/>
            <person name="Fang D."/>
            <person name="Wang B."/>
            <person name="Ming Y."/>
            <person name="Chen Y."/>
            <person name="Zheng Y."/>
            <person name="Kuraku S."/>
            <person name="Pignatelli M."/>
            <person name="Herrero J."/>
            <person name="Beal K."/>
            <person name="Nozawa M."/>
            <person name="Li Q."/>
            <person name="Wang J."/>
            <person name="Zhang H."/>
            <person name="Yu L."/>
            <person name="Shigenobu S."/>
            <person name="Wang J."/>
            <person name="Liu J."/>
            <person name="Flicek P."/>
            <person name="Searle S."/>
            <person name="Wang J."/>
            <person name="Kuratani S."/>
            <person name="Yin Y."/>
            <person name="Aken B."/>
            <person name="Zhang G."/>
            <person name="Irie N."/>
        </authorList>
    </citation>
    <scope>NUCLEOTIDE SEQUENCE [LARGE SCALE GENOMIC DNA]</scope>
</reference>
<feature type="region of interest" description="Disordered" evidence="1">
    <location>
        <begin position="81"/>
        <end position="100"/>
    </location>
</feature>
<evidence type="ECO:0000259" key="2">
    <source>
        <dbReference type="Pfam" id="PF13837"/>
    </source>
</evidence>
<evidence type="ECO:0000313" key="3">
    <source>
        <dbReference type="EMBL" id="EMP32970.1"/>
    </source>
</evidence>
<dbReference type="Proteomes" id="UP000031443">
    <property type="component" value="Unassembled WGS sequence"/>
</dbReference>
<feature type="compositionally biased region" description="Basic and acidic residues" evidence="1">
    <location>
        <begin position="81"/>
        <end position="90"/>
    </location>
</feature>
<dbReference type="PANTHER" id="PTHR47595:SF1">
    <property type="entry name" value="MYB_SANT-LIKE DNA-BINDING DOMAIN-CONTAINING PROTEIN"/>
    <property type="match status" value="1"/>
</dbReference>
<dbReference type="Gene3D" id="1.10.10.60">
    <property type="entry name" value="Homeodomain-like"/>
    <property type="match status" value="1"/>
</dbReference>
<evidence type="ECO:0000256" key="1">
    <source>
        <dbReference type="SAM" id="MobiDB-lite"/>
    </source>
</evidence>
<feature type="compositionally biased region" description="Polar residues" evidence="1">
    <location>
        <begin position="210"/>
        <end position="219"/>
    </location>
</feature>
<feature type="compositionally biased region" description="Polar residues" evidence="1">
    <location>
        <begin position="1"/>
        <end position="13"/>
    </location>
</feature>
<feature type="region of interest" description="Disordered" evidence="1">
    <location>
        <begin position="113"/>
        <end position="243"/>
    </location>
</feature>